<protein>
    <recommendedName>
        <fullName evidence="1">DUF8040 domain-containing protein</fullName>
    </recommendedName>
</protein>
<reference evidence="2 3" key="1">
    <citation type="submission" date="2019-06" db="EMBL/GenBank/DDBJ databases">
        <title>Genomics analysis of Aphanomyces spp. identifies a new class of oomycete effector associated with host adaptation.</title>
        <authorList>
            <person name="Gaulin E."/>
        </authorList>
    </citation>
    <scope>NUCLEOTIDE SEQUENCE [LARGE SCALE GENOMIC DNA]</scope>
    <source>
        <strain evidence="2 3">E</strain>
    </source>
</reference>
<feature type="non-terminal residue" evidence="2">
    <location>
        <position position="143"/>
    </location>
</feature>
<proteinExistence type="predicted"/>
<evidence type="ECO:0000313" key="3">
    <source>
        <dbReference type="Proteomes" id="UP000469452"/>
    </source>
</evidence>
<dbReference type="EMBL" id="VJMI01012867">
    <property type="protein sequence ID" value="KAF0749146.1"/>
    <property type="molecule type" value="Genomic_DNA"/>
</dbReference>
<dbReference type="AlphaFoldDB" id="A0A6A5AC68"/>
<dbReference type="VEuPathDB" id="FungiDB:H257_12381"/>
<dbReference type="InterPro" id="IPR058353">
    <property type="entry name" value="DUF8040"/>
</dbReference>
<organism evidence="2 3">
    <name type="scientific">Aphanomyces astaci</name>
    <name type="common">Crayfish plague agent</name>
    <dbReference type="NCBI Taxonomy" id="112090"/>
    <lineage>
        <taxon>Eukaryota</taxon>
        <taxon>Sar</taxon>
        <taxon>Stramenopiles</taxon>
        <taxon>Oomycota</taxon>
        <taxon>Saprolegniomycetes</taxon>
        <taxon>Saprolegniales</taxon>
        <taxon>Verrucalvaceae</taxon>
        <taxon>Aphanomyces</taxon>
    </lineage>
</organism>
<dbReference type="Pfam" id="PF26138">
    <property type="entry name" value="DUF8040"/>
    <property type="match status" value="1"/>
</dbReference>
<dbReference type="Proteomes" id="UP000469452">
    <property type="component" value="Unassembled WGS sequence"/>
</dbReference>
<sequence>MFCAAVIACAAWWAVNHVIKETCHTSVLKGEEWINELMNGNPRRFRNQLRLLPSTFVALLGMLQTKCALKSSRYVFDREKLATFLYVVGHAASNREAQERFQRSGWTITQSINEVMNAFMILYPAVVTLPSNDIPYEIHTNPK</sequence>
<name>A0A6A5AC68_APHAT</name>
<feature type="domain" description="DUF8040" evidence="1">
    <location>
        <begin position="25"/>
        <end position="120"/>
    </location>
</feature>
<comment type="caution">
    <text evidence="2">The sequence shown here is derived from an EMBL/GenBank/DDBJ whole genome shotgun (WGS) entry which is preliminary data.</text>
</comment>
<evidence type="ECO:0000313" key="2">
    <source>
        <dbReference type="EMBL" id="KAF0749146.1"/>
    </source>
</evidence>
<accession>A0A6A5AC68</accession>
<evidence type="ECO:0000259" key="1">
    <source>
        <dbReference type="Pfam" id="PF26138"/>
    </source>
</evidence>
<gene>
    <name evidence="2" type="ORF">AaE_007122</name>
</gene>